<feature type="region of interest" description="Disordered" evidence="1">
    <location>
        <begin position="30"/>
        <end position="69"/>
    </location>
</feature>
<evidence type="ECO:0000313" key="2">
    <source>
        <dbReference type="EMBL" id="KHJ76312.1"/>
    </source>
</evidence>
<gene>
    <name evidence="2" type="ORF">OESDEN_24068</name>
</gene>
<sequence length="69" mass="7305">MNKELQCIQEKWQDLIRKRRMIRAATSGAATMVTSSSAESTSKSVTSATPAPTTVAVTTSEAPKPTPAP</sequence>
<evidence type="ECO:0000313" key="3">
    <source>
        <dbReference type="Proteomes" id="UP000053660"/>
    </source>
</evidence>
<keyword evidence="3" id="KW-1185">Reference proteome</keyword>
<organism evidence="2 3">
    <name type="scientific">Oesophagostomum dentatum</name>
    <name type="common">Nodular worm</name>
    <dbReference type="NCBI Taxonomy" id="61180"/>
    <lineage>
        <taxon>Eukaryota</taxon>
        <taxon>Metazoa</taxon>
        <taxon>Ecdysozoa</taxon>
        <taxon>Nematoda</taxon>
        <taxon>Chromadorea</taxon>
        <taxon>Rhabditida</taxon>
        <taxon>Rhabditina</taxon>
        <taxon>Rhabditomorpha</taxon>
        <taxon>Strongyloidea</taxon>
        <taxon>Strongylidae</taxon>
        <taxon>Oesophagostomum</taxon>
    </lineage>
</organism>
<proteinExistence type="predicted"/>
<dbReference type="Proteomes" id="UP000053660">
    <property type="component" value="Unassembled WGS sequence"/>
</dbReference>
<feature type="compositionally biased region" description="Low complexity" evidence="1">
    <location>
        <begin position="30"/>
        <end position="63"/>
    </location>
</feature>
<dbReference type="EMBL" id="KN611880">
    <property type="protein sequence ID" value="KHJ76312.1"/>
    <property type="molecule type" value="Genomic_DNA"/>
</dbReference>
<name>A0A0B1RYL4_OESDE</name>
<protein>
    <submittedName>
        <fullName evidence="2">Uncharacterized protein</fullName>
    </submittedName>
</protein>
<evidence type="ECO:0000256" key="1">
    <source>
        <dbReference type="SAM" id="MobiDB-lite"/>
    </source>
</evidence>
<reference evidence="2 3" key="1">
    <citation type="submission" date="2014-03" db="EMBL/GenBank/DDBJ databases">
        <title>Draft genome of the hookworm Oesophagostomum dentatum.</title>
        <authorList>
            <person name="Mitreva M."/>
        </authorList>
    </citation>
    <scope>NUCLEOTIDE SEQUENCE [LARGE SCALE GENOMIC DNA]</scope>
    <source>
        <strain evidence="2 3">OD-Hann</strain>
    </source>
</reference>
<dbReference type="AlphaFoldDB" id="A0A0B1RYL4"/>
<accession>A0A0B1RYL4</accession>